<accession>A0A0E9M332</accession>
<comment type="caution">
    <text evidence="3">The sequence shown here is derived from an EMBL/GenBank/DDBJ whole genome shotgun (WGS) entry which is preliminary data.</text>
</comment>
<name>A0A0E9M332_9BACT</name>
<keyword evidence="1" id="KW-0732">Signal</keyword>
<dbReference type="OrthoDB" id="9805821at2"/>
<dbReference type="PANTHER" id="PTHR43283:SF3">
    <property type="entry name" value="BETA-LACTAMASE FAMILY PROTEIN (AFU_ORTHOLOGUE AFUA_5G07500)"/>
    <property type="match status" value="1"/>
</dbReference>
<evidence type="ECO:0000256" key="1">
    <source>
        <dbReference type="SAM" id="SignalP"/>
    </source>
</evidence>
<dbReference type="Proteomes" id="UP000032900">
    <property type="component" value="Unassembled WGS sequence"/>
</dbReference>
<dbReference type="AlphaFoldDB" id="A0A0E9M332"/>
<proteinExistence type="predicted"/>
<feature type="chain" id="PRO_5002428581" evidence="1">
    <location>
        <begin position="23"/>
        <end position="443"/>
    </location>
</feature>
<keyword evidence="4" id="KW-1185">Reference proteome</keyword>
<organism evidence="3 4">
    <name type="scientific">Geofilum rubicundum JCM 15548</name>
    <dbReference type="NCBI Taxonomy" id="1236989"/>
    <lineage>
        <taxon>Bacteria</taxon>
        <taxon>Pseudomonadati</taxon>
        <taxon>Bacteroidota</taxon>
        <taxon>Bacteroidia</taxon>
        <taxon>Marinilabiliales</taxon>
        <taxon>Marinilabiliaceae</taxon>
        <taxon>Geofilum</taxon>
    </lineage>
</organism>
<feature type="signal peptide" evidence="1">
    <location>
        <begin position="1"/>
        <end position="22"/>
    </location>
</feature>
<dbReference type="RefSeq" id="WP_062128172.1">
    <property type="nucleotide sequence ID" value="NZ_BAZW01000063.1"/>
</dbReference>
<feature type="domain" description="Beta-lactamase-related" evidence="2">
    <location>
        <begin position="51"/>
        <end position="423"/>
    </location>
</feature>
<dbReference type="SUPFAM" id="SSF56601">
    <property type="entry name" value="beta-lactamase/transpeptidase-like"/>
    <property type="match status" value="1"/>
</dbReference>
<evidence type="ECO:0000313" key="4">
    <source>
        <dbReference type="Proteomes" id="UP000032900"/>
    </source>
</evidence>
<gene>
    <name evidence="3" type="ORF">JCM15548_14215</name>
</gene>
<dbReference type="Pfam" id="PF00144">
    <property type="entry name" value="Beta-lactamase"/>
    <property type="match status" value="1"/>
</dbReference>
<dbReference type="InterPro" id="IPR001466">
    <property type="entry name" value="Beta-lactam-related"/>
</dbReference>
<reference evidence="3 4" key="1">
    <citation type="journal article" date="2015" name="Microbes Environ.">
        <title>Distribution and evolution of nitrogen fixation genes in the phylum bacteroidetes.</title>
        <authorList>
            <person name="Inoue J."/>
            <person name="Oshima K."/>
            <person name="Suda W."/>
            <person name="Sakamoto M."/>
            <person name="Iino T."/>
            <person name="Noda S."/>
            <person name="Hongoh Y."/>
            <person name="Hattori M."/>
            <person name="Ohkuma M."/>
        </authorList>
    </citation>
    <scope>NUCLEOTIDE SEQUENCE [LARGE SCALE GENOMIC DNA]</scope>
    <source>
        <strain evidence="3">JCM 15548</strain>
    </source>
</reference>
<dbReference type="InterPro" id="IPR012338">
    <property type="entry name" value="Beta-lactam/transpept-like"/>
</dbReference>
<dbReference type="Gene3D" id="3.40.710.10">
    <property type="entry name" value="DD-peptidase/beta-lactamase superfamily"/>
    <property type="match status" value="1"/>
</dbReference>
<dbReference type="PROSITE" id="PS51257">
    <property type="entry name" value="PROKAR_LIPOPROTEIN"/>
    <property type="match status" value="1"/>
</dbReference>
<dbReference type="EMBL" id="BAZW01000063">
    <property type="protein sequence ID" value="GAO31816.1"/>
    <property type="molecule type" value="Genomic_DNA"/>
</dbReference>
<protein>
    <submittedName>
        <fullName evidence="3">Beta-lactamase class C and other penicillin binding proteins</fullName>
    </submittedName>
</protein>
<sequence length="443" mass="49057">MNKILVATAVYLMMLFSGCNTTKEGSDTPDQFTYNVDPSALNIDEAQIAAVDSLLGSYVDQKKLNGVTAFVAKGGQVIYNKAFGWKDVENKIPATVDDYYVLFSQTKAVTTVAFMTLVEKGLVKVDDPVSDYFPAIPNQVVTKVNDDGSYETRPVTEPMTFAHLMSHSSGLNAGLVGDIRRAERKDGDAPAGFGGMIPDQTPAGQHTGGGNYAAKYLEEEMLELVKYPLGFDPGTEWNYHISTNMLAYLIELISGQSLREYVKENVLHPLGMDDTDWYYEPEKLSRFVKAYSATDGKLKPATNIYSEGTVSTQQTYCEGAIGLNGPIEDYAKFCQMLLNKGEFNGNRILKAQTIEQMTTINQLPEKNAGGKGFQFGLGFELYNKDKKPVPEVSDAAYAWGGMFGTAYIIDPENDMIALFYMNMARHEPLYPPYLSKVYQMIKQ</sequence>
<evidence type="ECO:0000259" key="2">
    <source>
        <dbReference type="Pfam" id="PF00144"/>
    </source>
</evidence>
<evidence type="ECO:0000313" key="3">
    <source>
        <dbReference type="EMBL" id="GAO31816.1"/>
    </source>
</evidence>
<dbReference type="PANTHER" id="PTHR43283">
    <property type="entry name" value="BETA-LACTAMASE-RELATED"/>
    <property type="match status" value="1"/>
</dbReference>
<dbReference type="InterPro" id="IPR050789">
    <property type="entry name" value="Diverse_Enzym_Activities"/>
</dbReference>